<dbReference type="Proteomes" id="UP000246661">
    <property type="component" value="Unassembled WGS sequence"/>
</dbReference>
<feature type="signal peptide" evidence="2">
    <location>
        <begin position="1"/>
        <end position="19"/>
    </location>
</feature>
<evidence type="ECO:0000259" key="3">
    <source>
        <dbReference type="Pfam" id="PF19843"/>
    </source>
</evidence>
<feature type="region of interest" description="Disordered" evidence="1">
    <location>
        <begin position="23"/>
        <end position="61"/>
    </location>
</feature>
<feature type="chain" id="PRO_5038553779" description="DUF6318 domain-containing protein" evidence="2">
    <location>
        <begin position="20"/>
        <end position="193"/>
    </location>
</feature>
<feature type="domain" description="DUF6318" evidence="3">
    <location>
        <begin position="55"/>
        <end position="169"/>
    </location>
</feature>
<evidence type="ECO:0000256" key="1">
    <source>
        <dbReference type="SAM" id="MobiDB-lite"/>
    </source>
</evidence>
<proteinExistence type="predicted"/>
<comment type="caution">
    <text evidence="4">The sequence shown here is derived from an EMBL/GenBank/DDBJ whole genome shotgun (WGS) entry which is preliminary data.</text>
</comment>
<reference evidence="5" key="1">
    <citation type="submission" date="2018-05" db="EMBL/GenBank/DDBJ databases">
        <authorList>
            <person name="Klenk H.-P."/>
            <person name="Huntemann M."/>
            <person name="Clum A."/>
            <person name="Pillay M."/>
            <person name="Palaniappan K."/>
            <person name="Varghese N."/>
            <person name="Mikhailova N."/>
            <person name="Stamatis D."/>
            <person name="Reddy T."/>
            <person name="Daum C."/>
            <person name="Shapiro N."/>
            <person name="Ivanova N."/>
            <person name="Kyrpides N."/>
            <person name="Woyke T."/>
        </authorList>
    </citation>
    <scope>NUCLEOTIDE SEQUENCE [LARGE SCALE GENOMIC DNA]</scope>
    <source>
        <strain evidence="5">DSM 45417</strain>
    </source>
</reference>
<dbReference type="AlphaFoldDB" id="A0A317QGN4"/>
<keyword evidence="2" id="KW-0732">Signal</keyword>
<evidence type="ECO:0000313" key="5">
    <source>
        <dbReference type="Proteomes" id="UP000246661"/>
    </source>
</evidence>
<evidence type="ECO:0000313" key="4">
    <source>
        <dbReference type="EMBL" id="PWW21786.1"/>
    </source>
</evidence>
<dbReference type="InterPro" id="IPR046281">
    <property type="entry name" value="DUF6318"/>
</dbReference>
<protein>
    <recommendedName>
        <fullName evidence="3">DUF6318 domain-containing protein</fullName>
    </recommendedName>
</protein>
<evidence type="ECO:0000256" key="2">
    <source>
        <dbReference type="SAM" id="SignalP"/>
    </source>
</evidence>
<keyword evidence="5" id="KW-1185">Reference proteome</keyword>
<dbReference type="Pfam" id="PF19843">
    <property type="entry name" value="DUF6318"/>
    <property type="match status" value="1"/>
</dbReference>
<accession>A0A317QGN4</accession>
<sequence>MGRAARTAAALVVATAALAGCSEAEPASETLPSTSAQAAPTTEALPPLGPADFPMPPEARQKTPAGAVEFTRYYMALGNHIATGPLDPEPLLELSNGCNTCQMVVDSYAADRTAGYMYGPSTYTFAESGPAMIEGDTAAVGFIYAESALTVYRPNGEVVQERSAAATGTLQSGAQLTWDAERVTWLVQILTVG</sequence>
<name>A0A317QGN4_9ACTN</name>
<feature type="compositionally biased region" description="Pro residues" evidence="1">
    <location>
        <begin position="47"/>
        <end position="57"/>
    </location>
</feature>
<gene>
    <name evidence="4" type="ORF">JD79_00927</name>
</gene>
<dbReference type="PROSITE" id="PS51257">
    <property type="entry name" value="PROKAR_LIPOPROTEIN"/>
    <property type="match status" value="1"/>
</dbReference>
<feature type="compositionally biased region" description="Polar residues" evidence="1">
    <location>
        <begin position="30"/>
        <end position="40"/>
    </location>
</feature>
<dbReference type="EMBL" id="QGTX01000001">
    <property type="protein sequence ID" value="PWW21786.1"/>
    <property type="molecule type" value="Genomic_DNA"/>
</dbReference>
<organism evidence="4 5">
    <name type="scientific">Geodermatophilus normandii</name>
    <dbReference type="NCBI Taxonomy" id="1137989"/>
    <lineage>
        <taxon>Bacteria</taxon>
        <taxon>Bacillati</taxon>
        <taxon>Actinomycetota</taxon>
        <taxon>Actinomycetes</taxon>
        <taxon>Geodermatophilales</taxon>
        <taxon>Geodermatophilaceae</taxon>
        <taxon>Geodermatophilus</taxon>
    </lineage>
</organism>